<dbReference type="InterPro" id="IPR029058">
    <property type="entry name" value="AB_hydrolase_fold"/>
</dbReference>
<dbReference type="PANTHER" id="PTHR43194:SF2">
    <property type="entry name" value="PEROXISOMAL MEMBRANE PROTEIN LPX1"/>
    <property type="match status" value="1"/>
</dbReference>
<proteinExistence type="predicted"/>
<dbReference type="PANTHER" id="PTHR43194">
    <property type="entry name" value="HYDROLASE ALPHA/BETA FOLD FAMILY"/>
    <property type="match status" value="1"/>
</dbReference>
<evidence type="ECO:0000313" key="3">
    <source>
        <dbReference type="Proteomes" id="UP000199206"/>
    </source>
</evidence>
<evidence type="ECO:0000259" key="1">
    <source>
        <dbReference type="Pfam" id="PF12697"/>
    </source>
</evidence>
<reference evidence="3" key="1">
    <citation type="submission" date="2016-10" db="EMBL/GenBank/DDBJ databases">
        <authorList>
            <person name="Varghese N."/>
            <person name="Submissions S."/>
        </authorList>
    </citation>
    <scope>NUCLEOTIDE SEQUENCE [LARGE SCALE GENOMIC DNA]</scope>
    <source>
        <strain evidence="3">S6-262</strain>
    </source>
</reference>
<evidence type="ECO:0000313" key="2">
    <source>
        <dbReference type="EMBL" id="SEN47378.1"/>
    </source>
</evidence>
<organism evidence="2 3">
    <name type="scientific">Sphingomonas gellani</name>
    <dbReference type="NCBI Taxonomy" id="1166340"/>
    <lineage>
        <taxon>Bacteria</taxon>
        <taxon>Pseudomonadati</taxon>
        <taxon>Pseudomonadota</taxon>
        <taxon>Alphaproteobacteria</taxon>
        <taxon>Sphingomonadales</taxon>
        <taxon>Sphingomonadaceae</taxon>
        <taxon>Sphingomonas</taxon>
    </lineage>
</organism>
<sequence length="250" mass="26323">MTPTVFLLHALGASGGAWREVIAALGDRVPCVAPDLPGFGDNHAGQMDVEATLRWLTAEIASRAPASFLLVGHSMGGKFATLLAARAQAGEPALDGLAGVVLLAASPPAPEPMDEDRRATMIGWFADGEPGEDDARRFIDANVAGPLPPPLMTQAVADVRRSSPAAWTGWLERGAREDWSERVGRLTIPALIVAGADDGDLGIDNQRRLNLPHYPGAWIETVPDAAHLLPYEQPAAVARLIAGAVDRARG</sequence>
<accession>A0A1H8GVS2</accession>
<dbReference type="EMBL" id="FOCF01000007">
    <property type="protein sequence ID" value="SEN47378.1"/>
    <property type="molecule type" value="Genomic_DNA"/>
</dbReference>
<dbReference type="AlphaFoldDB" id="A0A1H8GVS2"/>
<dbReference type="Proteomes" id="UP000199206">
    <property type="component" value="Unassembled WGS sequence"/>
</dbReference>
<dbReference type="InterPro" id="IPR050228">
    <property type="entry name" value="Carboxylesterase_BioH"/>
</dbReference>
<dbReference type="RefSeq" id="WP_244501604.1">
    <property type="nucleotide sequence ID" value="NZ_FOCF01000007.1"/>
</dbReference>
<name>A0A1H8GVS2_9SPHN</name>
<dbReference type="SUPFAM" id="SSF53474">
    <property type="entry name" value="alpha/beta-Hydrolases"/>
    <property type="match status" value="1"/>
</dbReference>
<feature type="domain" description="AB hydrolase-1" evidence="1">
    <location>
        <begin position="5"/>
        <end position="239"/>
    </location>
</feature>
<dbReference type="STRING" id="1166340.SAMN05192583_2892"/>
<dbReference type="Pfam" id="PF12697">
    <property type="entry name" value="Abhydrolase_6"/>
    <property type="match status" value="1"/>
</dbReference>
<gene>
    <name evidence="2" type="ORF">SAMN05192583_2892</name>
</gene>
<protein>
    <submittedName>
        <fullName evidence="2">Pimeloyl-ACP methyl ester carboxylesterase</fullName>
    </submittedName>
</protein>
<keyword evidence="3" id="KW-1185">Reference proteome</keyword>
<dbReference type="Gene3D" id="3.40.50.1820">
    <property type="entry name" value="alpha/beta hydrolase"/>
    <property type="match status" value="1"/>
</dbReference>
<dbReference type="InterPro" id="IPR000073">
    <property type="entry name" value="AB_hydrolase_1"/>
</dbReference>
<dbReference type="PRINTS" id="PR00111">
    <property type="entry name" value="ABHYDROLASE"/>
</dbReference>